<feature type="transmembrane region" description="Helical" evidence="1">
    <location>
        <begin position="39"/>
        <end position="57"/>
    </location>
</feature>
<sequence>MSMWSGDDVELRDVDESQETALRFVGVIQRHVSDACIRALMSIPLFTAMYACTQLALFDGGSASSLHGVYPVVKACLYCVVFVAPRIIGIDKRFDDQYAYPYKVDRSFHGIALTKTTKETRSICRIQRRAIRRIEDIVCEDSGRYQLWSLLQESPNTPYPIPWIRRIKPTSRQYN</sequence>
<organism evidence="2 3">
    <name type="scientific">Tanacetum coccineum</name>
    <dbReference type="NCBI Taxonomy" id="301880"/>
    <lineage>
        <taxon>Eukaryota</taxon>
        <taxon>Viridiplantae</taxon>
        <taxon>Streptophyta</taxon>
        <taxon>Embryophyta</taxon>
        <taxon>Tracheophyta</taxon>
        <taxon>Spermatophyta</taxon>
        <taxon>Magnoliopsida</taxon>
        <taxon>eudicotyledons</taxon>
        <taxon>Gunneridae</taxon>
        <taxon>Pentapetalae</taxon>
        <taxon>asterids</taxon>
        <taxon>campanulids</taxon>
        <taxon>Asterales</taxon>
        <taxon>Asteraceae</taxon>
        <taxon>Asteroideae</taxon>
        <taxon>Anthemideae</taxon>
        <taxon>Anthemidinae</taxon>
        <taxon>Tanacetum</taxon>
    </lineage>
</organism>
<keyword evidence="1" id="KW-0812">Transmembrane</keyword>
<feature type="transmembrane region" description="Helical" evidence="1">
    <location>
        <begin position="69"/>
        <end position="88"/>
    </location>
</feature>
<gene>
    <name evidence="2" type="ORF">Tco_0861197</name>
</gene>
<dbReference type="EMBL" id="BQNB010013289">
    <property type="protein sequence ID" value="GJT14155.1"/>
    <property type="molecule type" value="Genomic_DNA"/>
</dbReference>
<proteinExistence type="predicted"/>
<protein>
    <submittedName>
        <fullName evidence="2">Uncharacterized protein</fullName>
    </submittedName>
</protein>
<keyword evidence="3" id="KW-1185">Reference proteome</keyword>
<dbReference type="Proteomes" id="UP001151760">
    <property type="component" value="Unassembled WGS sequence"/>
</dbReference>
<name>A0ABQ5BH36_9ASTR</name>
<evidence type="ECO:0000256" key="1">
    <source>
        <dbReference type="SAM" id="Phobius"/>
    </source>
</evidence>
<comment type="caution">
    <text evidence="2">The sequence shown here is derived from an EMBL/GenBank/DDBJ whole genome shotgun (WGS) entry which is preliminary data.</text>
</comment>
<keyword evidence="1" id="KW-1133">Transmembrane helix</keyword>
<evidence type="ECO:0000313" key="2">
    <source>
        <dbReference type="EMBL" id="GJT14155.1"/>
    </source>
</evidence>
<evidence type="ECO:0000313" key="3">
    <source>
        <dbReference type="Proteomes" id="UP001151760"/>
    </source>
</evidence>
<accession>A0ABQ5BH36</accession>
<reference evidence="2" key="2">
    <citation type="submission" date="2022-01" db="EMBL/GenBank/DDBJ databases">
        <authorList>
            <person name="Yamashiro T."/>
            <person name="Shiraishi A."/>
            <person name="Satake H."/>
            <person name="Nakayama K."/>
        </authorList>
    </citation>
    <scope>NUCLEOTIDE SEQUENCE</scope>
</reference>
<reference evidence="2" key="1">
    <citation type="journal article" date="2022" name="Int. J. Mol. Sci.">
        <title>Draft Genome of Tanacetum Coccineum: Genomic Comparison of Closely Related Tanacetum-Family Plants.</title>
        <authorList>
            <person name="Yamashiro T."/>
            <person name="Shiraishi A."/>
            <person name="Nakayama K."/>
            <person name="Satake H."/>
        </authorList>
    </citation>
    <scope>NUCLEOTIDE SEQUENCE</scope>
</reference>
<keyword evidence="1" id="KW-0472">Membrane</keyword>